<dbReference type="GO" id="GO:0055085">
    <property type="term" value="P:transmembrane transport"/>
    <property type="evidence" value="ECO:0007669"/>
    <property type="project" value="InterPro"/>
</dbReference>
<keyword evidence="3" id="KW-0813">Transport</keyword>
<dbReference type="InterPro" id="IPR035906">
    <property type="entry name" value="MetI-like_sf"/>
</dbReference>
<keyword evidence="8 9" id="KW-0472">Membrane</keyword>
<dbReference type="PANTHER" id="PTHR32243">
    <property type="entry name" value="MALTOSE TRANSPORT SYSTEM PERMEASE-RELATED"/>
    <property type="match status" value="1"/>
</dbReference>
<protein>
    <recommendedName>
        <fullName evidence="10">ABC transmembrane type-1 domain-containing protein</fullName>
    </recommendedName>
</protein>
<proteinExistence type="inferred from homology"/>
<feature type="transmembrane region" description="Helical" evidence="9">
    <location>
        <begin position="59"/>
        <end position="80"/>
    </location>
</feature>
<keyword evidence="6 9" id="KW-0812">Transmembrane</keyword>
<comment type="subcellular location">
    <subcellularLocation>
        <location evidence="1">Cell membrane</location>
        <topology evidence="1">Multi-pass membrane protein</topology>
    </subcellularLocation>
</comment>
<dbReference type="GO" id="GO:0005886">
    <property type="term" value="C:plasma membrane"/>
    <property type="evidence" value="ECO:0007669"/>
    <property type="project" value="UniProtKB-SubCell"/>
</dbReference>
<keyword evidence="5" id="KW-0762">Sugar transport</keyword>
<dbReference type="InterPro" id="IPR050901">
    <property type="entry name" value="BP-dep_ABC_trans_perm"/>
</dbReference>
<feature type="transmembrane region" description="Helical" evidence="9">
    <location>
        <begin position="6"/>
        <end position="33"/>
    </location>
</feature>
<dbReference type="InterPro" id="IPR000515">
    <property type="entry name" value="MetI-like"/>
</dbReference>
<comment type="caution">
    <text evidence="11">The sequence shown here is derived from an EMBL/GenBank/DDBJ whole genome shotgun (WGS) entry which is preliminary data.</text>
</comment>
<dbReference type="AlphaFoldDB" id="X1N453"/>
<reference evidence="11" key="1">
    <citation type="journal article" date="2014" name="Front. Microbiol.">
        <title>High frequency of phylogenetically diverse reductive dehalogenase-homologous genes in deep subseafloor sedimentary metagenomes.</title>
        <authorList>
            <person name="Kawai M."/>
            <person name="Futagami T."/>
            <person name="Toyoda A."/>
            <person name="Takaki Y."/>
            <person name="Nishi S."/>
            <person name="Hori S."/>
            <person name="Arai W."/>
            <person name="Tsubouchi T."/>
            <person name="Morono Y."/>
            <person name="Uchiyama I."/>
            <person name="Ito T."/>
            <person name="Fujiyama A."/>
            <person name="Inagaki F."/>
            <person name="Takami H."/>
        </authorList>
    </citation>
    <scope>NUCLEOTIDE SEQUENCE</scope>
    <source>
        <strain evidence="11">Expedition CK06-06</strain>
    </source>
</reference>
<dbReference type="PANTHER" id="PTHR32243:SF50">
    <property type="entry name" value="MALTOSE_MALTODEXTRIN TRANSPORT SYSTEM PERMEASE PROTEIN MALG"/>
    <property type="match status" value="1"/>
</dbReference>
<evidence type="ECO:0000256" key="9">
    <source>
        <dbReference type="SAM" id="Phobius"/>
    </source>
</evidence>
<evidence type="ECO:0000256" key="4">
    <source>
        <dbReference type="ARBA" id="ARBA00022475"/>
    </source>
</evidence>
<sequence>RVILPLALPAIMVSSILTFLFAWGEFVFALTFLTKAELRPITIGIYNAIGQYGIKYNDLMAYAVVAIAPIIIIFIFLQVASQWRLWPYK</sequence>
<organism evidence="11">
    <name type="scientific">marine sediment metagenome</name>
    <dbReference type="NCBI Taxonomy" id="412755"/>
    <lineage>
        <taxon>unclassified sequences</taxon>
        <taxon>metagenomes</taxon>
        <taxon>ecological metagenomes</taxon>
    </lineage>
</organism>
<dbReference type="Gene3D" id="1.10.3720.10">
    <property type="entry name" value="MetI-like"/>
    <property type="match status" value="1"/>
</dbReference>
<evidence type="ECO:0000256" key="7">
    <source>
        <dbReference type="ARBA" id="ARBA00022989"/>
    </source>
</evidence>
<evidence type="ECO:0000256" key="3">
    <source>
        <dbReference type="ARBA" id="ARBA00022448"/>
    </source>
</evidence>
<evidence type="ECO:0000256" key="5">
    <source>
        <dbReference type="ARBA" id="ARBA00022597"/>
    </source>
</evidence>
<dbReference type="EMBL" id="BARV01018908">
    <property type="protein sequence ID" value="GAI25011.1"/>
    <property type="molecule type" value="Genomic_DNA"/>
</dbReference>
<accession>X1N453</accession>
<keyword evidence="7 9" id="KW-1133">Transmembrane helix</keyword>
<gene>
    <name evidence="11" type="ORF">S06H3_31883</name>
</gene>
<evidence type="ECO:0000256" key="2">
    <source>
        <dbReference type="ARBA" id="ARBA00009047"/>
    </source>
</evidence>
<feature type="non-terminal residue" evidence="11">
    <location>
        <position position="1"/>
    </location>
</feature>
<keyword evidence="4" id="KW-1003">Cell membrane</keyword>
<evidence type="ECO:0000256" key="6">
    <source>
        <dbReference type="ARBA" id="ARBA00022692"/>
    </source>
</evidence>
<dbReference type="PROSITE" id="PS50928">
    <property type="entry name" value="ABC_TM1"/>
    <property type="match status" value="1"/>
</dbReference>
<dbReference type="SUPFAM" id="SSF161098">
    <property type="entry name" value="MetI-like"/>
    <property type="match status" value="1"/>
</dbReference>
<evidence type="ECO:0000256" key="1">
    <source>
        <dbReference type="ARBA" id="ARBA00004651"/>
    </source>
</evidence>
<comment type="similarity">
    <text evidence="2">Belongs to the binding-protein-dependent transport system permease family. MalFG subfamily.</text>
</comment>
<feature type="domain" description="ABC transmembrane type-1" evidence="10">
    <location>
        <begin position="1"/>
        <end position="77"/>
    </location>
</feature>
<evidence type="ECO:0000313" key="11">
    <source>
        <dbReference type="EMBL" id="GAI25011.1"/>
    </source>
</evidence>
<evidence type="ECO:0000259" key="10">
    <source>
        <dbReference type="PROSITE" id="PS50928"/>
    </source>
</evidence>
<name>X1N453_9ZZZZ</name>
<evidence type="ECO:0000256" key="8">
    <source>
        <dbReference type="ARBA" id="ARBA00023136"/>
    </source>
</evidence>